<sequence>MIIRQSCLSDGSVPSVIIAQADFENRTRTRNSFKKYLQESAAVATNPLLDSLASISGMPQHTFLGHMSAIGSYSTTKKINIDDKLRRMLHTISGFSFDGDRGSEEGPRATVVEKCLTLRELCELANSQRFFPPMRDWMEKHSTRFNQLLTTCLTAEQPEVAQEACLAIAYLARKFNNAMLGGMEQVISSLVRLLAILMVPRENQITVYRKALEQHADLQLIRATPQPFHFPRQSYSFTDVHHHLISCVYYTIADLLYNIPNPSLLVFFECRIFRRREMTRTLLFRILSSVSQNISELREQAESLEEPMPPKENEEAFTAETARRAKISEVWDRLPARMYTEILRVYHDFNAINKELILEIMEFLKASSPIKLAIFGDETIRALEIYTGHTAEGHPTETVKIKRQSKRISLSEKPTNLEVHLTGTDLDADEDDESSFDSDEDNDPQTWRPSVVPDRIPSFLNYNSGQ</sequence>
<evidence type="ECO:0000313" key="3">
    <source>
        <dbReference type="EMBL" id="VDL95214.1"/>
    </source>
</evidence>
<evidence type="ECO:0000313" key="5">
    <source>
        <dbReference type="WBParaSite" id="SSLN_0000917001-mRNA-1"/>
    </source>
</evidence>
<feature type="compositionally biased region" description="Acidic residues" evidence="1">
    <location>
        <begin position="426"/>
        <end position="443"/>
    </location>
</feature>
<reference evidence="5" key="2">
    <citation type="submission" date="2016-06" db="UniProtKB">
        <authorList>
            <consortium name="WormBaseParasite"/>
        </authorList>
    </citation>
    <scope>IDENTIFICATION</scope>
</reference>
<name>A0A0X3NX84_SCHSO</name>
<evidence type="ECO:0000256" key="1">
    <source>
        <dbReference type="SAM" id="MobiDB-lite"/>
    </source>
</evidence>
<dbReference type="SUPFAM" id="SSF48371">
    <property type="entry name" value="ARM repeat"/>
    <property type="match status" value="1"/>
</dbReference>
<reference evidence="2" key="1">
    <citation type="submission" date="2016-01" db="EMBL/GenBank/DDBJ databases">
        <title>Reference transcriptome for the parasite Schistocephalus solidus: insights into the molecular evolution of parasitism.</title>
        <authorList>
            <person name="Hebert F.O."/>
            <person name="Grambauer S."/>
            <person name="Barber I."/>
            <person name="Landry C.R."/>
            <person name="Aubin-Horth N."/>
        </authorList>
    </citation>
    <scope>NUCLEOTIDE SEQUENCE</scope>
</reference>
<evidence type="ECO:0000313" key="2">
    <source>
        <dbReference type="EMBL" id="JAP42147.1"/>
    </source>
</evidence>
<organism evidence="2">
    <name type="scientific">Schistocephalus solidus</name>
    <name type="common">Tapeworm</name>
    <dbReference type="NCBI Taxonomy" id="70667"/>
    <lineage>
        <taxon>Eukaryota</taxon>
        <taxon>Metazoa</taxon>
        <taxon>Spiralia</taxon>
        <taxon>Lophotrochozoa</taxon>
        <taxon>Platyhelminthes</taxon>
        <taxon>Cestoda</taxon>
        <taxon>Eucestoda</taxon>
        <taxon>Diphyllobothriidea</taxon>
        <taxon>Diphyllobothriidae</taxon>
        <taxon>Schistocephalus</taxon>
    </lineage>
</organism>
<reference evidence="3 4" key="3">
    <citation type="submission" date="2018-11" db="EMBL/GenBank/DDBJ databases">
        <authorList>
            <consortium name="Pathogen Informatics"/>
        </authorList>
    </citation>
    <scope>NUCLEOTIDE SEQUENCE [LARGE SCALE GENOMIC DNA]</scope>
    <source>
        <strain evidence="3 4">NST_G2</strain>
    </source>
</reference>
<feature type="region of interest" description="Disordered" evidence="1">
    <location>
        <begin position="418"/>
        <end position="466"/>
    </location>
</feature>
<dbReference type="OrthoDB" id="6231986at2759"/>
<dbReference type="Proteomes" id="UP000275846">
    <property type="component" value="Unassembled WGS sequence"/>
</dbReference>
<dbReference type="EMBL" id="UYSU01034877">
    <property type="protein sequence ID" value="VDL95214.1"/>
    <property type="molecule type" value="Genomic_DNA"/>
</dbReference>
<proteinExistence type="predicted"/>
<gene>
    <name evidence="3" type="ORF">SSLN_LOCUS8829</name>
    <name evidence="2" type="ORF">TR3003</name>
</gene>
<dbReference type="WBParaSite" id="SSLN_0000917001-mRNA-1">
    <property type="protein sequence ID" value="SSLN_0000917001-mRNA-1"/>
    <property type="gene ID" value="SSLN_0000917001"/>
</dbReference>
<dbReference type="EMBL" id="GEEE01021078">
    <property type="protein sequence ID" value="JAP42147.1"/>
    <property type="molecule type" value="Transcribed_RNA"/>
</dbReference>
<keyword evidence="4" id="KW-1185">Reference proteome</keyword>
<evidence type="ECO:0000313" key="4">
    <source>
        <dbReference type="Proteomes" id="UP000275846"/>
    </source>
</evidence>
<dbReference type="AlphaFoldDB" id="A0A0X3NX84"/>
<dbReference type="InterPro" id="IPR016024">
    <property type="entry name" value="ARM-type_fold"/>
</dbReference>
<accession>A0A0X3NX84</accession>
<protein>
    <submittedName>
        <fullName evidence="5">Ras-GAP domain-containing protein</fullName>
    </submittedName>
</protein>